<dbReference type="Proteomes" id="UP001171111">
    <property type="component" value="Unassembled WGS sequence"/>
</dbReference>
<dbReference type="SUPFAM" id="SSF52540">
    <property type="entry name" value="P-loop containing nucleoside triphosphate hydrolases"/>
    <property type="match status" value="1"/>
</dbReference>
<name>A0ABT8T7R2_9BACT</name>
<comment type="caution">
    <text evidence="2">The sequence shown here is derived from an EMBL/GenBank/DDBJ whole genome shotgun (WGS) entry which is preliminary data.</text>
</comment>
<dbReference type="GO" id="GO:0005524">
    <property type="term" value="F:ATP binding"/>
    <property type="evidence" value="ECO:0007669"/>
    <property type="project" value="UniProtKB-KW"/>
</dbReference>
<protein>
    <submittedName>
        <fullName evidence="2">ATP-binding protein</fullName>
    </submittedName>
</protein>
<dbReference type="SMART" id="SM00382">
    <property type="entry name" value="AAA"/>
    <property type="match status" value="1"/>
</dbReference>
<dbReference type="Gene3D" id="3.40.50.300">
    <property type="entry name" value="P-loop containing nucleotide triphosphate hydrolases"/>
    <property type="match status" value="1"/>
</dbReference>
<keyword evidence="3" id="KW-1185">Reference proteome</keyword>
<dbReference type="InterPro" id="IPR003593">
    <property type="entry name" value="AAA+_ATPase"/>
</dbReference>
<accession>A0ABT8T7R2</accession>
<evidence type="ECO:0000259" key="1">
    <source>
        <dbReference type="SMART" id="SM00382"/>
    </source>
</evidence>
<evidence type="ECO:0000313" key="2">
    <source>
        <dbReference type="EMBL" id="MDO2409747.1"/>
    </source>
</evidence>
<dbReference type="InterPro" id="IPR049945">
    <property type="entry name" value="AAA_22"/>
</dbReference>
<dbReference type="EMBL" id="JAULJQ010000007">
    <property type="protein sequence ID" value="MDO2409747.1"/>
    <property type="molecule type" value="Genomic_DNA"/>
</dbReference>
<reference evidence="2 3" key="1">
    <citation type="submission" date="2023-06" db="EMBL/GenBank/DDBJ databases">
        <title>Campylobacter magnum sp. nov., isolated from cecal contents of domestic pigs (Sus scrofa domesticus).</title>
        <authorList>
            <person name="Papic B."/>
            <person name="Gruntar I."/>
        </authorList>
    </citation>
    <scope>NUCLEOTIDE SEQUENCE [LARGE SCALE GENOMIC DNA]</scope>
    <source>
        <strain evidence="3">34484-21</strain>
    </source>
</reference>
<dbReference type="PANTHER" id="PTHR35894:SF1">
    <property type="entry name" value="PHOSPHORIBULOKINASE _ URIDINE KINASE FAMILY"/>
    <property type="match status" value="1"/>
</dbReference>
<keyword evidence="2" id="KW-0547">Nucleotide-binding</keyword>
<dbReference type="InterPro" id="IPR052026">
    <property type="entry name" value="ExeA_AAA_ATPase_DNA-bind"/>
</dbReference>
<dbReference type="InterPro" id="IPR027417">
    <property type="entry name" value="P-loop_NTPase"/>
</dbReference>
<evidence type="ECO:0000313" key="3">
    <source>
        <dbReference type="Proteomes" id="UP001171111"/>
    </source>
</evidence>
<keyword evidence="2" id="KW-0067">ATP-binding</keyword>
<gene>
    <name evidence="2" type="ORF">Q2362_06505</name>
</gene>
<dbReference type="PANTHER" id="PTHR35894">
    <property type="entry name" value="GENERAL SECRETION PATHWAY PROTEIN A-RELATED"/>
    <property type="match status" value="1"/>
</dbReference>
<sequence>MQNPYTKIKDIFLDSINEHDYVKLDKSVIAYRKICSALDKPLKIILFFGKPGSGKTFLLHKIYSDLKDDREILLFPQPFFKESDFVKAICESINISLLANVDELLAYFRANVKTDAMSGTPLRQILLMLDESQLYPKELIEKIRLMADTRYFKIVFTIHKTVKEDVLAKDYFKTRIWEVVEFEPCSLDETKMYIEKKLAYHGFESTFIIFSKANLKNLWKYCSGNLRLLNKLLYKFFEILEYYEERSPSKARSAISKVIDMAAIDTGMLNA</sequence>
<proteinExistence type="predicted"/>
<dbReference type="Pfam" id="PF13401">
    <property type="entry name" value="AAA_22"/>
    <property type="match status" value="1"/>
</dbReference>
<dbReference type="RefSeq" id="WP_302244541.1">
    <property type="nucleotide sequence ID" value="NZ_JAULJQ010000007.1"/>
</dbReference>
<feature type="domain" description="AAA+ ATPase" evidence="1">
    <location>
        <begin position="41"/>
        <end position="182"/>
    </location>
</feature>
<organism evidence="2 3">
    <name type="scientific">Campylobacter magnus</name>
    <dbReference type="NCBI Taxonomy" id="3026462"/>
    <lineage>
        <taxon>Bacteria</taxon>
        <taxon>Pseudomonadati</taxon>
        <taxon>Campylobacterota</taxon>
        <taxon>Epsilonproteobacteria</taxon>
        <taxon>Campylobacterales</taxon>
        <taxon>Campylobacteraceae</taxon>
        <taxon>Campylobacter</taxon>
    </lineage>
</organism>